<dbReference type="InterPro" id="IPR002042">
    <property type="entry name" value="Uricase"/>
</dbReference>
<comment type="catalytic activity">
    <reaction evidence="11 12 13">
        <text>urate + O2 + H2O = 5-hydroxyisourate + H2O2</text>
        <dbReference type="Rhea" id="RHEA:21368"/>
        <dbReference type="ChEBI" id="CHEBI:15377"/>
        <dbReference type="ChEBI" id="CHEBI:15379"/>
        <dbReference type="ChEBI" id="CHEBI:16240"/>
        <dbReference type="ChEBI" id="CHEBI:17775"/>
        <dbReference type="ChEBI" id="CHEBI:18072"/>
        <dbReference type="EC" id="1.7.3.3"/>
    </reaction>
</comment>
<organism evidence="14 15">
    <name type="scientific">Pogona vitticeps</name>
    <name type="common">central bearded dragon</name>
    <dbReference type="NCBI Taxonomy" id="103695"/>
    <lineage>
        <taxon>Eukaryota</taxon>
        <taxon>Metazoa</taxon>
        <taxon>Chordata</taxon>
        <taxon>Craniata</taxon>
        <taxon>Vertebrata</taxon>
        <taxon>Euteleostomi</taxon>
        <taxon>Lepidosauria</taxon>
        <taxon>Squamata</taxon>
        <taxon>Bifurcata</taxon>
        <taxon>Unidentata</taxon>
        <taxon>Episquamata</taxon>
        <taxon>Toxicofera</taxon>
        <taxon>Iguania</taxon>
        <taxon>Acrodonta</taxon>
        <taxon>Agamidae</taxon>
        <taxon>Amphibolurinae</taxon>
        <taxon>Pogona</taxon>
    </lineage>
</organism>
<dbReference type="PANTHER" id="PTHR42874:SF1">
    <property type="entry name" value="URICASE"/>
    <property type="match status" value="1"/>
</dbReference>
<accession>A0ABM5GDA9</accession>
<sequence>MEQGLTTVFGNKSPSEAKRILPRQSVKSKDVEYVNSEYGKNAVRLMCIKREGKVHCIKDLEMSVHLRLDSVNEYLHGDNCQVIPTDTIKNTIQALAKCHGIKTIEEFGLRICEHFITSFCHVIYCNAFIQEAPWQRLQKDCIPHVHAFMYSSEGIRFCEVEQTRDGTPIVFSGIKDLKLMKTTMSGFQGFFKDKYTTLPERNERVLSVETLVKWCYLPCSEGIDYDAVWRTAHGCVLDAFAGPPETGHYSPSYQKTVNCMQEYILSEIKEIAEVEVILSNIHNLQADLSALGLCNDKEIFMPIDMPFGACASTLRRKKDPETECHTPLECKPCHSVGWKSGRRVN</sequence>
<evidence type="ECO:0000256" key="7">
    <source>
        <dbReference type="ARBA" id="ARBA00022631"/>
    </source>
</evidence>
<keyword evidence="7 12" id="KW-0659">Purine metabolism</keyword>
<evidence type="ECO:0000256" key="1">
    <source>
        <dbReference type="ARBA" id="ARBA00003860"/>
    </source>
</evidence>
<evidence type="ECO:0000313" key="15">
    <source>
        <dbReference type="RefSeq" id="XP_072855642.1"/>
    </source>
</evidence>
<reference evidence="15" key="1">
    <citation type="submission" date="2025-08" db="UniProtKB">
        <authorList>
            <consortium name="RefSeq"/>
        </authorList>
    </citation>
    <scope>IDENTIFICATION</scope>
</reference>
<evidence type="ECO:0000256" key="10">
    <source>
        <dbReference type="ARBA" id="ARBA00031317"/>
    </source>
</evidence>
<evidence type="ECO:0000256" key="12">
    <source>
        <dbReference type="PIRNR" id="PIRNR000241"/>
    </source>
</evidence>
<dbReference type="Proteomes" id="UP001652642">
    <property type="component" value="Chromosome 4"/>
</dbReference>
<dbReference type="EC" id="1.7.3.3" evidence="5 12"/>
<comment type="function">
    <text evidence="1 12 13">Catalyzes the oxidation of uric acid to 5-hydroxyisourate, which is further processed to form (S)-allantoin.</text>
</comment>
<dbReference type="PANTHER" id="PTHR42874">
    <property type="entry name" value="URICASE"/>
    <property type="match status" value="1"/>
</dbReference>
<dbReference type="SUPFAM" id="SSF55620">
    <property type="entry name" value="Tetrahydrobiopterin biosynthesis enzymes-like"/>
    <property type="match status" value="2"/>
</dbReference>
<evidence type="ECO:0000256" key="4">
    <source>
        <dbReference type="ARBA" id="ARBA00009760"/>
    </source>
</evidence>
<proteinExistence type="inferred from homology"/>
<name>A0ABM5GDA9_9SAUR</name>
<evidence type="ECO:0000256" key="8">
    <source>
        <dbReference type="ARBA" id="ARBA00023002"/>
    </source>
</evidence>
<keyword evidence="8 12" id="KW-0560">Oxidoreductase</keyword>
<keyword evidence="14" id="KW-1185">Reference proteome</keyword>
<dbReference type="Pfam" id="PF01014">
    <property type="entry name" value="Uricase"/>
    <property type="match status" value="2"/>
</dbReference>
<evidence type="ECO:0000256" key="9">
    <source>
        <dbReference type="ARBA" id="ARBA00023140"/>
    </source>
</evidence>
<gene>
    <name evidence="15" type="primary">LOC110079741</name>
</gene>
<dbReference type="GeneID" id="110079741"/>
<dbReference type="PIRSF" id="PIRSF000241">
    <property type="entry name" value="Urate_oxidase"/>
    <property type="match status" value="1"/>
</dbReference>
<comment type="subcellular location">
    <subcellularLocation>
        <location evidence="2 12">Peroxisome</location>
    </subcellularLocation>
</comment>
<evidence type="ECO:0000256" key="3">
    <source>
        <dbReference type="ARBA" id="ARBA00004831"/>
    </source>
</evidence>
<evidence type="ECO:0000256" key="13">
    <source>
        <dbReference type="RuleBase" id="RU004455"/>
    </source>
</evidence>
<keyword evidence="9 12" id="KW-0576">Peroxisome</keyword>
<dbReference type="RefSeq" id="XP_072855642.1">
    <property type="nucleotide sequence ID" value="XM_072999541.1"/>
</dbReference>
<evidence type="ECO:0000313" key="14">
    <source>
        <dbReference type="Proteomes" id="UP001652642"/>
    </source>
</evidence>
<evidence type="ECO:0000256" key="11">
    <source>
        <dbReference type="ARBA" id="ARBA00048818"/>
    </source>
</evidence>
<dbReference type="NCBIfam" id="TIGR03383">
    <property type="entry name" value="urate_oxi"/>
    <property type="match status" value="1"/>
</dbReference>
<dbReference type="PRINTS" id="PR00093">
    <property type="entry name" value="URICASE"/>
</dbReference>
<comment type="similarity">
    <text evidence="4 12 13">Belongs to the uricase family.</text>
</comment>
<evidence type="ECO:0000256" key="5">
    <source>
        <dbReference type="ARBA" id="ARBA00012598"/>
    </source>
</evidence>
<protein>
    <recommendedName>
        <fullName evidence="6 12">Uricase</fullName>
        <ecNumber evidence="5 12">1.7.3.3</ecNumber>
    </recommendedName>
    <alternativeName>
        <fullName evidence="10 12">Urate oxidase</fullName>
    </alternativeName>
</protein>
<evidence type="ECO:0000256" key="6">
    <source>
        <dbReference type="ARBA" id="ARBA00017098"/>
    </source>
</evidence>
<dbReference type="Gene3D" id="3.10.270.10">
    <property type="entry name" value="Urate Oxidase"/>
    <property type="match status" value="1"/>
</dbReference>
<evidence type="ECO:0000256" key="2">
    <source>
        <dbReference type="ARBA" id="ARBA00004275"/>
    </source>
</evidence>
<comment type="pathway">
    <text evidence="3 12">Purine metabolism; urate degradation; (S)-allantoin from urate: step 1/3.</text>
</comment>